<dbReference type="RefSeq" id="WP_342849305.1">
    <property type="nucleotide sequence ID" value="NZ_JBBMQO010000011.1"/>
</dbReference>
<evidence type="ECO:0000256" key="2">
    <source>
        <dbReference type="ARBA" id="ARBA00023125"/>
    </source>
</evidence>
<dbReference type="PANTHER" id="PTHR43537:SF44">
    <property type="entry name" value="GNTR FAMILY REGULATORY PROTEIN"/>
    <property type="match status" value="1"/>
</dbReference>
<dbReference type="SMART" id="SM00345">
    <property type="entry name" value="HTH_GNTR"/>
    <property type="match status" value="1"/>
</dbReference>
<dbReference type="PROSITE" id="PS50949">
    <property type="entry name" value="HTH_GNTR"/>
    <property type="match status" value="1"/>
</dbReference>
<keyword evidence="6" id="KW-1185">Reference proteome</keyword>
<dbReference type="Pfam" id="PF07729">
    <property type="entry name" value="FCD"/>
    <property type="match status" value="1"/>
</dbReference>
<evidence type="ECO:0000313" key="5">
    <source>
        <dbReference type="EMBL" id="MEM5503115.1"/>
    </source>
</evidence>
<keyword evidence="1" id="KW-0805">Transcription regulation</keyword>
<feature type="domain" description="HTH gntR-type" evidence="4">
    <location>
        <begin position="14"/>
        <end position="82"/>
    </location>
</feature>
<name>A0ABU9TAH8_9HYPH</name>
<reference evidence="5 6" key="1">
    <citation type="submission" date="2024-03" db="EMBL/GenBank/DDBJ databases">
        <title>Community enrichment and isolation of bacterial strains for fucoidan degradation.</title>
        <authorList>
            <person name="Sichert A."/>
        </authorList>
    </citation>
    <scope>NUCLEOTIDE SEQUENCE [LARGE SCALE GENOMIC DNA]</scope>
    <source>
        <strain evidence="5 6">AS62</strain>
    </source>
</reference>
<keyword evidence="3" id="KW-0804">Transcription</keyword>
<evidence type="ECO:0000256" key="3">
    <source>
        <dbReference type="ARBA" id="ARBA00023163"/>
    </source>
</evidence>
<evidence type="ECO:0000259" key="4">
    <source>
        <dbReference type="PROSITE" id="PS50949"/>
    </source>
</evidence>
<dbReference type="EMBL" id="JBBMQO010000011">
    <property type="protein sequence ID" value="MEM5503115.1"/>
    <property type="molecule type" value="Genomic_DNA"/>
</dbReference>
<dbReference type="Pfam" id="PF00392">
    <property type="entry name" value="GntR"/>
    <property type="match status" value="1"/>
</dbReference>
<dbReference type="CDD" id="cd07377">
    <property type="entry name" value="WHTH_GntR"/>
    <property type="match status" value="1"/>
</dbReference>
<keyword evidence="2" id="KW-0238">DNA-binding</keyword>
<dbReference type="InterPro" id="IPR000524">
    <property type="entry name" value="Tscrpt_reg_HTH_GntR"/>
</dbReference>
<gene>
    <name evidence="5" type="ORF">WNY59_16120</name>
</gene>
<organism evidence="5 6">
    <name type="scientific">Ahrensia kielensis</name>
    <dbReference type="NCBI Taxonomy" id="76980"/>
    <lineage>
        <taxon>Bacteria</taxon>
        <taxon>Pseudomonadati</taxon>
        <taxon>Pseudomonadota</taxon>
        <taxon>Alphaproteobacteria</taxon>
        <taxon>Hyphomicrobiales</taxon>
        <taxon>Ahrensiaceae</taxon>
        <taxon>Ahrensia</taxon>
    </lineage>
</organism>
<dbReference type="InterPro" id="IPR036390">
    <property type="entry name" value="WH_DNA-bd_sf"/>
</dbReference>
<dbReference type="PRINTS" id="PR00035">
    <property type="entry name" value="HTHGNTR"/>
</dbReference>
<accession>A0ABU9TAH8</accession>
<comment type="caution">
    <text evidence="5">The sequence shown here is derived from an EMBL/GenBank/DDBJ whole genome shotgun (WGS) entry which is preliminary data.</text>
</comment>
<dbReference type="InterPro" id="IPR008920">
    <property type="entry name" value="TF_FadR/GntR_C"/>
</dbReference>
<dbReference type="InterPro" id="IPR011711">
    <property type="entry name" value="GntR_C"/>
</dbReference>
<proteinExistence type="predicted"/>
<dbReference type="PANTHER" id="PTHR43537">
    <property type="entry name" value="TRANSCRIPTIONAL REGULATOR, GNTR FAMILY"/>
    <property type="match status" value="1"/>
</dbReference>
<evidence type="ECO:0000313" key="6">
    <source>
        <dbReference type="Proteomes" id="UP001477870"/>
    </source>
</evidence>
<dbReference type="SUPFAM" id="SSF46785">
    <property type="entry name" value="Winged helix' DNA-binding domain"/>
    <property type="match status" value="1"/>
</dbReference>
<dbReference type="SUPFAM" id="SSF48008">
    <property type="entry name" value="GntR ligand-binding domain-like"/>
    <property type="match status" value="1"/>
</dbReference>
<dbReference type="Gene3D" id="1.20.120.530">
    <property type="entry name" value="GntR ligand-binding domain-like"/>
    <property type="match status" value="1"/>
</dbReference>
<dbReference type="Proteomes" id="UP001477870">
    <property type="component" value="Unassembled WGS sequence"/>
</dbReference>
<sequence length="246" mass="27181">MEIDMPVAKKPLIRNLSEQVADQIGTRILSGGYKPGYTIPDEQVLCNEFGVSRTVIREAVRTLVSKGMLEVRPRIGTTVLAPRDWQLLDRAVLQWQQDINIDGQQLKDLIELRHAVEPNAAACAAERRSEEDVQAIGQALAQMELTVGMNSEYVVADANFHIAILRAAKNRYFDALESAIFTGLLLSIRVTNPDASHNSASFPLHKNIADAIYAKEPAAAQQAMKLHLEHSAKRLQLNLPSVTPLV</sequence>
<dbReference type="Gene3D" id="1.10.10.10">
    <property type="entry name" value="Winged helix-like DNA-binding domain superfamily/Winged helix DNA-binding domain"/>
    <property type="match status" value="1"/>
</dbReference>
<dbReference type="InterPro" id="IPR036388">
    <property type="entry name" value="WH-like_DNA-bd_sf"/>
</dbReference>
<evidence type="ECO:0000256" key="1">
    <source>
        <dbReference type="ARBA" id="ARBA00023015"/>
    </source>
</evidence>
<dbReference type="SMART" id="SM00895">
    <property type="entry name" value="FCD"/>
    <property type="match status" value="1"/>
</dbReference>
<protein>
    <submittedName>
        <fullName evidence="5">FadR/GntR family transcriptional regulator</fullName>
    </submittedName>
</protein>